<dbReference type="InterPro" id="IPR001254">
    <property type="entry name" value="Trypsin_dom"/>
</dbReference>
<dbReference type="AlphaFoldDB" id="A0A9W7ZTY7"/>
<evidence type="ECO:0000259" key="4">
    <source>
        <dbReference type="PROSITE" id="PS50240"/>
    </source>
</evidence>
<evidence type="ECO:0000313" key="5">
    <source>
        <dbReference type="EMBL" id="KAJ1912898.1"/>
    </source>
</evidence>
<comment type="similarity">
    <text evidence="1">Belongs to the peptidase S1 family.</text>
</comment>
<keyword evidence="6" id="KW-1185">Reference proteome</keyword>
<gene>
    <name evidence="5" type="ORF">H4219_005429</name>
</gene>
<evidence type="ECO:0000256" key="2">
    <source>
        <dbReference type="ARBA" id="ARBA00023157"/>
    </source>
</evidence>
<dbReference type="EMBL" id="JANBPU010000303">
    <property type="protein sequence ID" value="KAJ1912898.1"/>
    <property type="molecule type" value="Genomic_DNA"/>
</dbReference>
<dbReference type="InterPro" id="IPR018114">
    <property type="entry name" value="TRYPSIN_HIS"/>
</dbReference>
<dbReference type="PROSITE" id="PS50240">
    <property type="entry name" value="TRYPSIN_DOM"/>
    <property type="match status" value="1"/>
</dbReference>
<dbReference type="GO" id="GO:0004252">
    <property type="term" value="F:serine-type endopeptidase activity"/>
    <property type="evidence" value="ECO:0007669"/>
    <property type="project" value="InterPro"/>
</dbReference>
<dbReference type="InterPro" id="IPR043504">
    <property type="entry name" value="Peptidase_S1_PA_chymotrypsin"/>
</dbReference>
<dbReference type="Pfam" id="PF00089">
    <property type="entry name" value="Trypsin"/>
    <property type="match status" value="1"/>
</dbReference>
<dbReference type="PRINTS" id="PR00722">
    <property type="entry name" value="CHYMOTRYPSIN"/>
</dbReference>
<organism evidence="5 6">
    <name type="scientific">Mycoemilia scoparia</name>
    <dbReference type="NCBI Taxonomy" id="417184"/>
    <lineage>
        <taxon>Eukaryota</taxon>
        <taxon>Fungi</taxon>
        <taxon>Fungi incertae sedis</taxon>
        <taxon>Zoopagomycota</taxon>
        <taxon>Kickxellomycotina</taxon>
        <taxon>Kickxellomycetes</taxon>
        <taxon>Kickxellales</taxon>
        <taxon>Kickxellaceae</taxon>
        <taxon>Mycoemilia</taxon>
    </lineage>
</organism>
<dbReference type="OrthoDB" id="6380398at2759"/>
<evidence type="ECO:0000256" key="3">
    <source>
        <dbReference type="SAM" id="SignalP"/>
    </source>
</evidence>
<feature type="signal peptide" evidence="3">
    <location>
        <begin position="1"/>
        <end position="23"/>
    </location>
</feature>
<comment type="caution">
    <text evidence="5">The sequence shown here is derived from an EMBL/GenBank/DDBJ whole genome shotgun (WGS) entry which is preliminary data.</text>
</comment>
<feature type="chain" id="PRO_5040986689" description="Peptidase S1 domain-containing protein" evidence="3">
    <location>
        <begin position="24"/>
        <end position="445"/>
    </location>
</feature>
<dbReference type="PANTHER" id="PTHR24276:SF96">
    <property type="entry name" value="PEPTIDASE S1 DOMAIN-CONTAINING PROTEIN"/>
    <property type="match status" value="1"/>
</dbReference>
<dbReference type="PROSITE" id="PS00134">
    <property type="entry name" value="TRYPSIN_HIS"/>
    <property type="match status" value="1"/>
</dbReference>
<name>A0A9W7ZTY7_9FUNG</name>
<evidence type="ECO:0000256" key="1">
    <source>
        <dbReference type="ARBA" id="ARBA00007664"/>
    </source>
</evidence>
<dbReference type="InterPro" id="IPR009003">
    <property type="entry name" value="Peptidase_S1_PA"/>
</dbReference>
<dbReference type="InterPro" id="IPR001314">
    <property type="entry name" value="Peptidase_S1A"/>
</dbReference>
<feature type="domain" description="Peptidase S1" evidence="4">
    <location>
        <begin position="35"/>
        <end position="302"/>
    </location>
</feature>
<proteinExistence type="inferred from homology"/>
<accession>A0A9W7ZTY7</accession>
<dbReference type="Gene3D" id="2.40.10.10">
    <property type="entry name" value="Trypsin-like serine proteases"/>
    <property type="match status" value="1"/>
</dbReference>
<protein>
    <recommendedName>
        <fullName evidence="4">Peptidase S1 domain-containing protein</fullName>
    </recommendedName>
</protein>
<keyword evidence="3" id="KW-0732">Signal</keyword>
<dbReference type="GO" id="GO:0006508">
    <property type="term" value="P:proteolysis"/>
    <property type="evidence" value="ECO:0007669"/>
    <property type="project" value="InterPro"/>
</dbReference>
<dbReference type="CDD" id="cd00190">
    <property type="entry name" value="Tryp_SPc"/>
    <property type="match status" value="1"/>
</dbReference>
<dbReference type="SMART" id="SM00020">
    <property type="entry name" value="Tryp_SPc"/>
    <property type="match status" value="1"/>
</dbReference>
<dbReference type="Proteomes" id="UP001150538">
    <property type="component" value="Unassembled WGS sequence"/>
</dbReference>
<dbReference type="PANTHER" id="PTHR24276">
    <property type="entry name" value="POLYSERASE-RELATED"/>
    <property type="match status" value="1"/>
</dbReference>
<reference evidence="5" key="1">
    <citation type="submission" date="2022-07" db="EMBL/GenBank/DDBJ databases">
        <title>Phylogenomic reconstructions and comparative analyses of Kickxellomycotina fungi.</title>
        <authorList>
            <person name="Reynolds N.K."/>
            <person name="Stajich J.E."/>
            <person name="Barry K."/>
            <person name="Grigoriev I.V."/>
            <person name="Crous P."/>
            <person name="Smith M.E."/>
        </authorList>
    </citation>
    <scope>NUCLEOTIDE SEQUENCE</scope>
    <source>
        <strain evidence="5">NBRC 100468</strain>
    </source>
</reference>
<dbReference type="InterPro" id="IPR050430">
    <property type="entry name" value="Peptidase_S1"/>
</dbReference>
<sequence length="445" mass="47959">MIPLSVIVALYLCIVATFGSVAGIPHNSPSLKKRIVNGSNTSPNQYPFVVRLTTTFNPGNGVVTICGGSIIAKNIVITAGHCVQAPDASSPVGPSQIKVGAGSNNADGMREYNVKQVIIHPNYRQEMYKLSADVAILVLDGDLQYSESVNQISIHNGNPPLDTKYTTVGYGMMGPNGQISSALLQADFHISSQPNKYCTTLYKEYTGPNPNVLCVEYNGSGSDFCNGDSGGPLFIQSGGSYQLVGLNSFGVATGSSPSAQTKREIVLSKRSKLNKRLCGQSGTVDAFTNLNHYKDFISNAVQSNPPTGNVAVNGSHKNVAASFIKDQGVLIQGLFSGKHKDQLQKSSETARKSLTGVCYKNPPGLRETRFHANGIDCEEQDFISILENYIGDDSRREVFVNGNSMTVGHLQDINQKIGQKARFDYNIQLDIESEPRQFYVIPCSG</sequence>
<dbReference type="FunFam" id="2.40.10.10:FF:000068">
    <property type="entry name" value="transmembrane protease serine 2"/>
    <property type="match status" value="1"/>
</dbReference>
<keyword evidence="2" id="KW-1015">Disulfide bond</keyword>
<dbReference type="SUPFAM" id="SSF50494">
    <property type="entry name" value="Trypsin-like serine proteases"/>
    <property type="match status" value="1"/>
</dbReference>
<evidence type="ECO:0000313" key="6">
    <source>
        <dbReference type="Proteomes" id="UP001150538"/>
    </source>
</evidence>